<evidence type="ECO:0000256" key="1">
    <source>
        <dbReference type="SAM" id="MobiDB-lite"/>
    </source>
</evidence>
<dbReference type="NCBIfam" id="TIGR00756">
    <property type="entry name" value="PPR"/>
    <property type="match status" value="1"/>
</dbReference>
<feature type="compositionally biased region" description="Acidic residues" evidence="1">
    <location>
        <begin position="390"/>
        <end position="403"/>
    </location>
</feature>
<name>A0A177TVP7_9BASI</name>
<gene>
    <name evidence="2" type="ORF">A4X13_0g2641</name>
</gene>
<feature type="compositionally biased region" description="Basic and acidic residues" evidence="1">
    <location>
        <begin position="372"/>
        <end position="384"/>
    </location>
</feature>
<feature type="region of interest" description="Disordered" evidence="1">
    <location>
        <begin position="372"/>
        <end position="410"/>
    </location>
</feature>
<organism evidence="2 3">
    <name type="scientific">Tilletia indica</name>
    <dbReference type="NCBI Taxonomy" id="43049"/>
    <lineage>
        <taxon>Eukaryota</taxon>
        <taxon>Fungi</taxon>
        <taxon>Dikarya</taxon>
        <taxon>Basidiomycota</taxon>
        <taxon>Ustilaginomycotina</taxon>
        <taxon>Exobasidiomycetes</taxon>
        <taxon>Tilletiales</taxon>
        <taxon>Tilletiaceae</taxon>
        <taxon>Tilletia</taxon>
    </lineage>
</organism>
<dbReference type="InterPro" id="IPR011990">
    <property type="entry name" value="TPR-like_helical_dom_sf"/>
</dbReference>
<proteinExistence type="predicted"/>
<evidence type="ECO:0000313" key="2">
    <source>
        <dbReference type="EMBL" id="KAE8256429.1"/>
    </source>
</evidence>
<dbReference type="Proteomes" id="UP000077521">
    <property type="component" value="Unassembled WGS sequence"/>
</dbReference>
<dbReference type="Pfam" id="PF13041">
    <property type="entry name" value="PPR_2"/>
    <property type="match status" value="1"/>
</dbReference>
<comment type="caution">
    <text evidence="2">The sequence shown here is derived from an EMBL/GenBank/DDBJ whole genome shotgun (WGS) entry which is preliminary data.</text>
</comment>
<dbReference type="PROSITE" id="PS51375">
    <property type="entry name" value="PPR"/>
    <property type="match status" value="1"/>
</dbReference>
<dbReference type="EMBL" id="LWDF02000130">
    <property type="protein sequence ID" value="KAE8256429.1"/>
    <property type="molecule type" value="Genomic_DNA"/>
</dbReference>
<keyword evidence="3" id="KW-1185">Reference proteome</keyword>
<evidence type="ECO:0000313" key="3">
    <source>
        <dbReference type="Proteomes" id="UP000077521"/>
    </source>
</evidence>
<reference evidence="2" key="1">
    <citation type="submission" date="2016-04" db="EMBL/GenBank/DDBJ databases">
        <authorList>
            <person name="Nguyen H.D."/>
            <person name="Samba Siva P."/>
            <person name="Cullis J."/>
            <person name="Levesque C.A."/>
            <person name="Hambleton S."/>
        </authorList>
    </citation>
    <scope>NUCLEOTIDE SEQUENCE</scope>
    <source>
        <strain evidence="2">DAOMC 236416</strain>
    </source>
</reference>
<accession>A0A177TVP7</accession>
<dbReference type="Gene3D" id="1.25.40.10">
    <property type="entry name" value="Tetratricopeptide repeat domain"/>
    <property type="match status" value="1"/>
</dbReference>
<dbReference type="InterPro" id="IPR002885">
    <property type="entry name" value="PPR_rpt"/>
</dbReference>
<protein>
    <submittedName>
        <fullName evidence="2">Uncharacterized protein</fullName>
    </submittedName>
</protein>
<dbReference type="AlphaFoldDB" id="A0A177TVP7"/>
<reference evidence="2" key="2">
    <citation type="journal article" date="2019" name="IMA Fungus">
        <title>Genome sequencing and comparison of five Tilletia species to identify candidate genes for the detection of regulated species infecting wheat.</title>
        <authorList>
            <person name="Nguyen H.D.T."/>
            <person name="Sultana T."/>
            <person name="Kesanakurti P."/>
            <person name="Hambleton S."/>
        </authorList>
    </citation>
    <scope>NUCLEOTIDE SEQUENCE</scope>
    <source>
        <strain evidence="2">DAOMC 236416</strain>
    </source>
</reference>
<sequence>MSGALWCSGCVVARTQPLFKRFLATRAASPVKFAPRYPVPQRRKRIPGEGVVVADPARQRKVSLPRHASSVQRDIWDQQIEVSTKLKRLADQVTAAEAKITGTEQWNRWISSKDSEGRLGFERGEIIAKMATAESIRSVVIYNQRIRLAFLAGRRSEAFRLYNLMKKSNISPTATTLSIMFSGLGKLARRSAYELGGDKQLTEQVAGLARDVLQLHINASKLWVAPKDRRLSPTQLADAQKEYADAFQLIEMSNAVLSEASPAMRMAASRQKAAAELEQDFTPLSGAYCDYIILLSRTTRGRPEMVWQVYEALRRGAGRPEGISDFDFMRPFRNKSIFTTMLTGIFLQVSTRDARDQTRLAVQRAGLSRKQVADKTKMADKGRSVVDGGDNNDPEETAADEPTDVPSTPFGQARQLWLDWEETVDEAQHRGISRRDWRELEVDGKAFDLFRDFFSKCREEKERAFGTHIENSPITIHLQSQTRHP</sequence>